<protein>
    <submittedName>
        <fullName evidence="3">Nucleotide-binding universal stress UspA family protein</fullName>
    </submittedName>
</protein>
<dbReference type="SUPFAM" id="SSF52402">
    <property type="entry name" value="Adenine nucleotide alpha hydrolases-like"/>
    <property type="match status" value="2"/>
</dbReference>
<dbReference type="InterPro" id="IPR006016">
    <property type="entry name" value="UspA"/>
</dbReference>
<evidence type="ECO:0000313" key="3">
    <source>
        <dbReference type="EMBL" id="ROO88483.1"/>
    </source>
</evidence>
<feature type="domain" description="UspA" evidence="2">
    <location>
        <begin position="152"/>
        <end position="282"/>
    </location>
</feature>
<dbReference type="Gene3D" id="3.40.50.620">
    <property type="entry name" value="HUPs"/>
    <property type="match status" value="2"/>
</dbReference>
<evidence type="ECO:0000256" key="1">
    <source>
        <dbReference type="ARBA" id="ARBA00008791"/>
    </source>
</evidence>
<dbReference type="Pfam" id="PF00582">
    <property type="entry name" value="Usp"/>
    <property type="match status" value="2"/>
</dbReference>
<dbReference type="PANTHER" id="PTHR46268">
    <property type="entry name" value="STRESS RESPONSE PROTEIN NHAX"/>
    <property type="match status" value="1"/>
</dbReference>
<accession>A0A3N1D4L0</accession>
<keyword evidence="4" id="KW-1185">Reference proteome</keyword>
<evidence type="ECO:0000259" key="2">
    <source>
        <dbReference type="Pfam" id="PF00582"/>
    </source>
</evidence>
<dbReference type="OrthoDB" id="9816117at2"/>
<dbReference type="AlphaFoldDB" id="A0A3N1D4L0"/>
<organism evidence="3 4">
    <name type="scientific">Actinocorallia herbida</name>
    <dbReference type="NCBI Taxonomy" id="58109"/>
    <lineage>
        <taxon>Bacteria</taxon>
        <taxon>Bacillati</taxon>
        <taxon>Actinomycetota</taxon>
        <taxon>Actinomycetes</taxon>
        <taxon>Streptosporangiales</taxon>
        <taxon>Thermomonosporaceae</taxon>
        <taxon>Actinocorallia</taxon>
    </lineage>
</organism>
<evidence type="ECO:0000313" key="4">
    <source>
        <dbReference type="Proteomes" id="UP000272400"/>
    </source>
</evidence>
<reference evidence="3 4" key="1">
    <citation type="submission" date="2018-11" db="EMBL/GenBank/DDBJ databases">
        <title>Sequencing the genomes of 1000 actinobacteria strains.</title>
        <authorList>
            <person name="Klenk H.-P."/>
        </authorList>
    </citation>
    <scope>NUCLEOTIDE SEQUENCE [LARGE SCALE GENOMIC DNA]</scope>
    <source>
        <strain evidence="3 4">DSM 44254</strain>
    </source>
</reference>
<comment type="similarity">
    <text evidence="1">Belongs to the universal stress protein A family.</text>
</comment>
<dbReference type="InterPro" id="IPR006015">
    <property type="entry name" value="Universal_stress_UspA"/>
</dbReference>
<dbReference type="PANTHER" id="PTHR46268:SF6">
    <property type="entry name" value="UNIVERSAL STRESS PROTEIN UP12"/>
    <property type="match status" value="1"/>
</dbReference>
<dbReference type="Proteomes" id="UP000272400">
    <property type="component" value="Unassembled WGS sequence"/>
</dbReference>
<dbReference type="PRINTS" id="PR01438">
    <property type="entry name" value="UNVRSLSTRESS"/>
</dbReference>
<dbReference type="InterPro" id="IPR014729">
    <property type="entry name" value="Rossmann-like_a/b/a_fold"/>
</dbReference>
<dbReference type="RefSeq" id="WP_123667718.1">
    <property type="nucleotide sequence ID" value="NZ_RJKE01000001.1"/>
</dbReference>
<name>A0A3N1D4L0_9ACTN</name>
<dbReference type="EMBL" id="RJKE01000001">
    <property type="protein sequence ID" value="ROO88483.1"/>
    <property type="molecule type" value="Genomic_DNA"/>
</dbReference>
<gene>
    <name evidence="3" type="ORF">EDD29_6152</name>
</gene>
<sequence>MSEEPTGSVIVATDGSPAAAVAVRWAADEAVLSRRPLRVVHVQPSATFGLPDVPPPQAEEARSVEARRILDEAVAQLSTHSGLEVTTDNILGEVPRVLRELANPGDLLVLGRRGRGRFAELLLGSTSLKVAGTAKGPVVIVHGDGHGPRGEIVAAVAFDIDQTAALGFAFAEARRRGAVLRAVHAWDTGEIFSPYAETAPVVVDPANTLSELMEPWREANPDVKVAEEVVGDHPAAALSKASERADLLVLGTHHRGALGQFVFGSVGHAVLHHAHCPVAIIP</sequence>
<proteinExistence type="inferred from homology"/>
<comment type="caution">
    <text evidence="3">The sequence shown here is derived from an EMBL/GenBank/DDBJ whole genome shotgun (WGS) entry which is preliminary data.</text>
</comment>
<feature type="domain" description="UspA" evidence="2">
    <location>
        <begin position="9"/>
        <end position="142"/>
    </location>
</feature>